<evidence type="ECO:0000256" key="2">
    <source>
        <dbReference type="ARBA" id="ARBA00022803"/>
    </source>
</evidence>
<dbReference type="InterPro" id="IPR036047">
    <property type="entry name" value="F-box-like_dom_sf"/>
</dbReference>
<dbReference type="PANTHER" id="PTHR22904:SF523">
    <property type="entry name" value="STRESS-INDUCED-PHOSPHOPROTEIN 1"/>
    <property type="match status" value="1"/>
</dbReference>
<dbReference type="PROSITE" id="PS50181">
    <property type="entry name" value="FBOX"/>
    <property type="match status" value="1"/>
</dbReference>
<dbReference type="OrthoDB" id="629492at2759"/>
<dbReference type="SMART" id="SM00028">
    <property type="entry name" value="TPR"/>
    <property type="match status" value="3"/>
</dbReference>
<organism evidence="5 6">
    <name type="scientific">Periconia macrospinosa</name>
    <dbReference type="NCBI Taxonomy" id="97972"/>
    <lineage>
        <taxon>Eukaryota</taxon>
        <taxon>Fungi</taxon>
        <taxon>Dikarya</taxon>
        <taxon>Ascomycota</taxon>
        <taxon>Pezizomycotina</taxon>
        <taxon>Dothideomycetes</taxon>
        <taxon>Pleosporomycetidae</taxon>
        <taxon>Pleosporales</taxon>
        <taxon>Massarineae</taxon>
        <taxon>Periconiaceae</taxon>
        <taxon>Periconia</taxon>
    </lineage>
</organism>
<evidence type="ECO:0000313" key="5">
    <source>
        <dbReference type="EMBL" id="PVI06682.1"/>
    </source>
</evidence>
<dbReference type="SUPFAM" id="SSF52047">
    <property type="entry name" value="RNI-like"/>
    <property type="match status" value="1"/>
</dbReference>
<evidence type="ECO:0000313" key="6">
    <source>
        <dbReference type="Proteomes" id="UP000244855"/>
    </source>
</evidence>
<evidence type="ECO:0000256" key="1">
    <source>
        <dbReference type="ARBA" id="ARBA00022737"/>
    </source>
</evidence>
<reference evidence="5 6" key="1">
    <citation type="journal article" date="2018" name="Sci. Rep.">
        <title>Comparative genomics provides insights into the lifestyle and reveals functional heterogeneity of dark septate endophytic fungi.</title>
        <authorList>
            <person name="Knapp D.G."/>
            <person name="Nemeth J.B."/>
            <person name="Barry K."/>
            <person name="Hainaut M."/>
            <person name="Henrissat B."/>
            <person name="Johnson J."/>
            <person name="Kuo A."/>
            <person name="Lim J.H.P."/>
            <person name="Lipzen A."/>
            <person name="Nolan M."/>
            <person name="Ohm R.A."/>
            <person name="Tamas L."/>
            <person name="Grigoriev I.V."/>
            <person name="Spatafora J.W."/>
            <person name="Nagy L.G."/>
            <person name="Kovacs G.M."/>
        </authorList>
    </citation>
    <scope>NUCLEOTIDE SEQUENCE [LARGE SCALE GENOMIC DNA]</scope>
    <source>
        <strain evidence="5 6">DSE2036</strain>
    </source>
</reference>
<dbReference type="InterPro" id="IPR032675">
    <property type="entry name" value="LRR_dom_sf"/>
</dbReference>
<dbReference type="SUPFAM" id="SSF48452">
    <property type="entry name" value="TPR-like"/>
    <property type="match status" value="1"/>
</dbReference>
<dbReference type="PANTHER" id="PTHR22904">
    <property type="entry name" value="TPR REPEAT CONTAINING PROTEIN"/>
    <property type="match status" value="1"/>
</dbReference>
<proteinExistence type="predicted"/>
<dbReference type="InterPro" id="IPR001810">
    <property type="entry name" value="F-box_dom"/>
</dbReference>
<dbReference type="InterPro" id="IPR019734">
    <property type="entry name" value="TPR_rpt"/>
</dbReference>
<keyword evidence="2 3" id="KW-0802">TPR repeat</keyword>
<dbReference type="EMBL" id="KZ805307">
    <property type="protein sequence ID" value="PVI06682.1"/>
    <property type="molecule type" value="Genomic_DNA"/>
</dbReference>
<dbReference type="Pfam" id="PF12937">
    <property type="entry name" value="F-box-like"/>
    <property type="match status" value="1"/>
</dbReference>
<dbReference type="Gene3D" id="3.80.10.10">
    <property type="entry name" value="Ribonuclease Inhibitor"/>
    <property type="match status" value="1"/>
</dbReference>
<feature type="repeat" description="TPR" evidence="3">
    <location>
        <begin position="7"/>
        <end position="40"/>
    </location>
</feature>
<dbReference type="GO" id="GO:0051879">
    <property type="term" value="F:Hsp90 protein binding"/>
    <property type="evidence" value="ECO:0007669"/>
    <property type="project" value="TreeGrafter"/>
</dbReference>
<dbReference type="AlphaFoldDB" id="A0A2V1E937"/>
<dbReference type="STRING" id="97972.A0A2V1E937"/>
<dbReference type="SMART" id="SM00256">
    <property type="entry name" value="FBOX"/>
    <property type="match status" value="1"/>
</dbReference>
<feature type="domain" description="F-box" evidence="4">
    <location>
        <begin position="133"/>
        <end position="180"/>
    </location>
</feature>
<evidence type="ECO:0000259" key="4">
    <source>
        <dbReference type="PROSITE" id="PS50181"/>
    </source>
</evidence>
<name>A0A2V1E937_9PLEO</name>
<dbReference type="Gene3D" id="1.20.1280.50">
    <property type="match status" value="1"/>
</dbReference>
<dbReference type="Gene3D" id="1.25.40.10">
    <property type="entry name" value="Tetratricopeptide repeat domain"/>
    <property type="match status" value="1"/>
</dbReference>
<dbReference type="Proteomes" id="UP000244855">
    <property type="component" value="Unassembled WGS sequence"/>
</dbReference>
<dbReference type="InterPro" id="IPR011990">
    <property type="entry name" value="TPR-like_helical_dom_sf"/>
</dbReference>
<protein>
    <recommendedName>
        <fullName evidence="4">F-box domain-containing protein</fullName>
    </recommendedName>
</protein>
<dbReference type="SUPFAM" id="SSF81383">
    <property type="entry name" value="F-box domain"/>
    <property type="match status" value="1"/>
</dbReference>
<dbReference type="PROSITE" id="PS50005">
    <property type="entry name" value="TPR"/>
    <property type="match status" value="1"/>
</dbReference>
<evidence type="ECO:0000256" key="3">
    <source>
        <dbReference type="PROSITE-ProRule" id="PRU00339"/>
    </source>
</evidence>
<accession>A0A2V1E937</accession>
<gene>
    <name evidence="5" type="ORF">DM02DRAFT_514060</name>
</gene>
<sequence>MAHTTSAEDYQELGKTYYKKKQYDKALSAFKSAIEASDVPTVSLYDYCAACHEKLADFAAAVKDGREAIRANKRDVRGYLRTGSVLQKMNKLDTALGIYKYGMNNVRGDNNAYQFLQKAHDNLTRKLSPPKSVDPFTVLPVELVELILAYLPFRNIVNMLRVSRGWKNYITKRPNLWHEIDLSEATKLVSRGFVNKAVNYAERDVTKFVVHRFQHTEMLKNIATACKGLRELEVISQPVMLSETLIAIAERAASLRKLVVKTDITLDTIAQILHYRPTLEHIEFHSVISASRVPYNYEWTGPFPLLHTVKLSGDAMRPLQRVWGEALVQQTPNLRNLTFGSMTSGGPPAGMIPDPFPYFTPPALLTSLELKRVSIFFFPPLPSTLQRLLDTSNFIPTAGPVNIHPWQNALTSHLPHLTHLSLHHMHSLNPTFLQILLDHHADSDNPSSTIRTTGENGGAPLEHLSLTGVLHPEISTALFAADGLLSASPRILTPALHSLRVPALPCTDNDIEELVTTRAKAVKALRTVDVSATKISGASLKMLVDAAPQLQYIKADSCLNVSSRDAVDYVQGKGVGVSCKMNEGSVGLGGKKVRYG</sequence>
<keyword evidence="1" id="KW-0677">Repeat</keyword>
<keyword evidence="6" id="KW-1185">Reference proteome</keyword>